<dbReference type="EMBL" id="NPDY01000015">
    <property type="protein sequence ID" value="PJZ68843.1"/>
    <property type="molecule type" value="Genomic_DNA"/>
</dbReference>
<dbReference type="EMBL" id="NPDZ01000012">
    <property type="protein sequence ID" value="PJZ72174.1"/>
    <property type="molecule type" value="Genomic_DNA"/>
</dbReference>
<evidence type="ECO:0000313" key="4">
    <source>
        <dbReference type="Proteomes" id="UP000231962"/>
    </source>
</evidence>
<dbReference type="Proteomes" id="UP000231990">
    <property type="component" value="Unassembled WGS sequence"/>
</dbReference>
<evidence type="ECO:0000313" key="2">
    <source>
        <dbReference type="EMBL" id="PJZ68843.1"/>
    </source>
</evidence>
<keyword evidence="4" id="KW-1185">Reference proteome</keyword>
<name>A0A2M9ZJK9_9LEPT</name>
<evidence type="ECO:0000259" key="1">
    <source>
        <dbReference type="Pfam" id="PF24880"/>
    </source>
</evidence>
<proteinExistence type="predicted"/>
<comment type="caution">
    <text evidence="3">The sequence shown here is derived from an EMBL/GenBank/DDBJ whole genome shotgun (WGS) entry which is preliminary data.</text>
</comment>
<organism evidence="3 5">
    <name type="scientific">Leptospira perolatii</name>
    <dbReference type="NCBI Taxonomy" id="2023191"/>
    <lineage>
        <taxon>Bacteria</taxon>
        <taxon>Pseudomonadati</taxon>
        <taxon>Spirochaetota</taxon>
        <taxon>Spirochaetia</taxon>
        <taxon>Leptospirales</taxon>
        <taxon>Leptospiraceae</taxon>
        <taxon>Leptospira</taxon>
    </lineage>
</organism>
<evidence type="ECO:0000313" key="5">
    <source>
        <dbReference type="Proteomes" id="UP000231990"/>
    </source>
</evidence>
<evidence type="ECO:0000313" key="3">
    <source>
        <dbReference type="EMBL" id="PJZ72174.1"/>
    </source>
</evidence>
<dbReference type="AlphaFoldDB" id="A0A2M9ZJK9"/>
<dbReference type="RefSeq" id="WP_100714696.1">
    <property type="nucleotide sequence ID" value="NZ_NPDY01000015.1"/>
</dbReference>
<sequence>MARNFLACILLLGIALPNELLPKTQTLKKHRRDKILKTPTIIKIDTKEKSVHLNGVKIMDLNIQSITQILGKFDRTKTHQYDSYIEEFPLEDGDSPSIYPIKITDYYYIYDRLGIMLYTSNGEEKNKKPSCMAIFFGNKRLFTHQKEPHYKPRNPFTGELVINGNHVSAEAKILPTDVDYRSRKFERFGLLFSPTSIAMMIDSLYSEGSEPYMQLFLDNQSQQRLSYFKLFL</sequence>
<gene>
    <name evidence="2" type="ORF">CH360_14085</name>
    <name evidence="3" type="ORF">CH373_15625</name>
</gene>
<feature type="domain" description="DUF7738" evidence="1">
    <location>
        <begin position="43"/>
        <end position="171"/>
    </location>
</feature>
<reference evidence="4 5" key="1">
    <citation type="submission" date="2017-07" db="EMBL/GenBank/DDBJ databases">
        <title>Leptospira spp. isolated from tropical soils.</title>
        <authorList>
            <person name="Thibeaux R."/>
            <person name="Iraola G."/>
            <person name="Ferres I."/>
            <person name="Bierque E."/>
            <person name="Girault D."/>
            <person name="Soupe-Gilbert M.-E."/>
            <person name="Picardeau M."/>
            <person name="Goarant C."/>
        </authorList>
    </citation>
    <scope>NUCLEOTIDE SEQUENCE [LARGE SCALE GENOMIC DNA]</scope>
    <source>
        <strain evidence="3 5">FH1-B-B1</strain>
        <strain evidence="2 4">FH1-B-C1</strain>
    </source>
</reference>
<dbReference type="Proteomes" id="UP000231962">
    <property type="component" value="Unassembled WGS sequence"/>
</dbReference>
<dbReference type="InterPro" id="IPR056640">
    <property type="entry name" value="DUF7738"/>
</dbReference>
<protein>
    <recommendedName>
        <fullName evidence="1">DUF7738 domain-containing protein</fullName>
    </recommendedName>
</protein>
<accession>A0A2M9ZJK9</accession>
<dbReference type="Pfam" id="PF24880">
    <property type="entry name" value="DUF7738"/>
    <property type="match status" value="1"/>
</dbReference>